<evidence type="ECO:0008006" key="4">
    <source>
        <dbReference type="Google" id="ProtNLM"/>
    </source>
</evidence>
<dbReference type="AlphaFoldDB" id="A0A117MQS4"/>
<dbReference type="Proteomes" id="UP000053937">
    <property type="component" value="Unassembled WGS sequence"/>
</dbReference>
<reference evidence="2 3" key="1">
    <citation type="submission" date="2015-10" db="EMBL/GenBank/DDBJ databases">
        <title>Draft Genome Sequence of Chlorobium limicola strain Frasassi Growing under Artificial Lighting in the Frasassi Cave System.</title>
        <authorList>
            <person name="Mansor M."/>
            <person name="Macalady J."/>
        </authorList>
    </citation>
    <scope>NUCLEOTIDE SEQUENCE [LARGE SCALE GENOMIC DNA]</scope>
    <source>
        <strain evidence="2 3">Frasassi</strain>
    </source>
</reference>
<proteinExistence type="predicted"/>
<evidence type="ECO:0000313" key="2">
    <source>
        <dbReference type="EMBL" id="KUL30667.1"/>
    </source>
</evidence>
<feature type="transmembrane region" description="Helical" evidence="1">
    <location>
        <begin position="6"/>
        <end position="28"/>
    </location>
</feature>
<dbReference type="OrthoDB" id="274512at2"/>
<evidence type="ECO:0000313" key="3">
    <source>
        <dbReference type="Proteomes" id="UP000053937"/>
    </source>
</evidence>
<dbReference type="EMBL" id="LMBR01000081">
    <property type="protein sequence ID" value="KUL30667.1"/>
    <property type="molecule type" value="Genomic_DNA"/>
</dbReference>
<name>A0A117MQS4_CHLLI</name>
<keyword evidence="3" id="KW-1185">Reference proteome</keyword>
<organism evidence="2 3">
    <name type="scientific">Chlorobium limicola</name>
    <dbReference type="NCBI Taxonomy" id="1092"/>
    <lineage>
        <taxon>Bacteria</taxon>
        <taxon>Pseudomonadati</taxon>
        <taxon>Chlorobiota</taxon>
        <taxon>Chlorobiia</taxon>
        <taxon>Chlorobiales</taxon>
        <taxon>Chlorobiaceae</taxon>
        <taxon>Chlorobium/Pelodictyon group</taxon>
        <taxon>Chlorobium</taxon>
    </lineage>
</organism>
<keyword evidence="1" id="KW-0812">Transmembrane</keyword>
<keyword evidence="1" id="KW-0472">Membrane</keyword>
<keyword evidence="1" id="KW-1133">Transmembrane helix</keyword>
<sequence>MKPVTVFRYLWALPNTLLGLLLLVPALLSGGRVKLVDGVLEISGRAVVWVLERIPFAGPADALTLGHAVLGRSEEILEQWRRHEQVHVRQYERWGPFFIPAYAFSSLYARMKGRDGYLGNRFETEAFVGEKDVIT</sequence>
<comment type="caution">
    <text evidence="2">The sequence shown here is derived from an EMBL/GenBank/DDBJ whole genome shotgun (WGS) entry which is preliminary data.</text>
</comment>
<dbReference type="RefSeq" id="WP_059138686.1">
    <property type="nucleotide sequence ID" value="NZ_LMBR01000081.1"/>
</dbReference>
<protein>
    <recommendedName>
        <fullName evidence="4">Signal peptide prediction</fullName>
    </recommendedName>
</protein>
<evidence type="ECO:0000256" key="1">
    <source>
        <dbReference type="SAM" id="Phobius"/>
    </source>
</evidence>
<gene>
    <name evidence="2" type="ORF">ASB62_03720</name>
</gene>
<accession>A0A117MQS4</accession>